<dbReference type="RefSeq" id="WP_144864384.1">
    <property type="nucleotide sequence ID" value="NZ_LR213780.1"/>
</dbReference>
<dbReference type="Gene3D" id="3.40.630.30">
    <property type="match status" value="1"/>
</dbReference>
<dbReference type="SUPFAM" id="SSF55729">
    <property type="entry name" value="Acyl-CoA N-acyltransferases (Nat)"/>
    <property type="match status" value="1"/>
</dbReference>
<dbReference type="CDD" id="cd04301">
    <property type="entry name" value="NAT_SF"/>
    <property type="match status" value="1"/>
</dbReference>
<protein>
    <submittedName>
        <fullName evidence="4">Putative phosphinothricin acetyltransferase YwnH</fullName>
        <ecNumber evidence="4">2.3.1.183</ecNumber>
    </submittedName>
</protein>
<dbReference type="PROSITE" id="PS51186">
    <property type="entry name" value="GNAT"/>
    <property type="match status" value="1"/>
</dbReference>
<proteinExistence type="predicted"/>
<dbReference type="OrthoDB" id="9798006at2"/>
<dbReference type="GO" id="GO:0102971">
    <property type="term" value="F:phosphinothricin N-acetyltransferase activity"/>
    <property type="evidence" value="ECO:0007669"/>
    <property type="project" value="UniProtKB-EC"/>
</dbReference>
<dbReference type="AlphaFoldDB" id="A0A563VPJ8"/>
<dbReference type="Pfam" id="PF00583">
    <property type="entry name" value="Acetyltransf_1"/>
    <property type="match status" value="1"/>
</dbReference>
<dbReference type="PANTHER" id="PTHR43072:SF23">
    <property type="entry name" value="UPF0039 PROTEIN C11D3.02C"/>
    <property type="match status" value="1"/>
</dbReference>
<dbReference type="EC" id="2.3.1.183" evidence="4"/>
<name>A0A563VPJ8_9CYAN</name>
<organism evidence="4 5">
    <name type="scientific">Hyella patelloides LEGE 07179</name>
    <dbReference type="NCBI Taxonomy" id="945734"/>
    <lineage>
        <taxon>Bacteria</taxon>
        <taxon>Bacillati</taxon>
        <taxon>Cyanobacteriota</taxon>
        <taxon>Cyanophyceae</taxon>
        <taxon>Pleurocapsales</taxon>
        <taxon>Hyellaceae</taxon>
        <taxon>Hyella</taxon>
    </lineage>
</organism>
<sequence>MYIRDAQITDLTAIVQIYNSTISDRMATADTTPVTVESRLPWLQNRDFRYRPVWVMETTEKETVGWLSFNHFYGRPAYHHTAEISIYVAENYRRCGIGSQFLEKAIADCPQLEIKILLGFIFAHNQPSLILFKNYGFQSWGLLPQVAELDNQEKDLEILGLKIK</sequence>
<keyword evidence="1 4" id="KW-0808">Transferase</keyword>
<keyword evidence="2 4" id="KW-0012">Acyltransferase</keyword>
<accession>A0A563VPJ8</accession>
<dbReference type="PANTHER" id="PTHR43072">
    <property type="entry name" value="N-ACETYLTRANSFERASE"/>
    <property type="match status" value="1"/>
</dbReference>
<evidence type="ECO:0000313" key="5">
    <source>
        <dbReference type="Proteomes" id="UP000320055"/>
    </source>
</evidence>
<feature type="domain" description="N-acetyltransferase" evidence="3">
    <location>
        <begin position="1"/>
        <end position="155"/>
    </location>
</feature>
<evidence type="ECO:0000256" key="2">
    <source>
        <dbReference type="ARBA" id="ARBA00023315"/>
    </source>
</evidence>
<keyword evidence="5" id="KW-1185">Reference proteome</keyword>
<dbReference type="InterPro" id="IPR016181">
    <property type="entry name" value="Acyl_CoA_acyltransferase"/>
</dbReference>
<dbReference type="EMBL" id="CAACVJ010000101">
    <property type="protein sequence ID" value="VEP13207.1"/>
    <property type="molecule type" value="Genomic_DNA"/>
</dbReference>
<dbReference type="Proteomes" id="UP000320055">
    <property type="component" value="Unassembled WGS sequence"/>
</dbReference>
<dbReference type="InterPro" id="IPR000182">
    <property type="entry name" value="GNAT_dom"/>
</dbReference>
<evidence type="ECO:0000259" key="3">
    <source>
        <dbReference type="PROSITE" id="PS51186"/>
    </source>
</evidence>
<reference evidence="4 5" key="1">
    <citation type="submission" date="2019-01" db="EMBL/GenBank/DDBJ databases">
        <authorList>
            <person name="Brito A."/>
        </authorList>
    </citation>
    <scope>NUCLEOTIDE SEQUENCE [LARGE SCALE GENOMIC DNA]</scope>
    <source>
        <strain evidence="4">1</strain>
    </source>
</reference>
<evidence type="ECO:0000313" key="4">
    <source>
        <dbReference type="EMBL" id="VEP13207.1"/>
    </source>
</evidence>
<evidence type="ECO:0000256" key="1">
    <source>
        <dbReference type="ARBA" id="ARBA00022679"/>
    </source>
</evidence>
<gene>
    <name evidence="4" type="primary">ywnH</name>
    <name evidence="4" type="ORF">H1P_190006</name>
</gene>